<sequence>EFHISKDNMVLNVNLKEDTEMIDEVVVVGYGVQKKENLTGSVAAVNFKDVASMPVANTANMLQGRLPGVMLTNNGAQAGHDSPEIRIRGVGTFEHNDPMVLIDGVESSVSQIAEIPADDIESVSVLKDAASASIYGVRAANGVILVTTKRGGEQKPTITYSGSIALQEATVLPDYVNSYEWAKMYNECW</sequence>
<organism evidence="3">
    <name type="scientific">human gut metagenome</name>
    <dbReference type="NCBI Taxonomy" id="408170"/>
    <lineage>
        <taxon>unclassified sequences</taxon>
        <taxon>metagenomes</taxon>
        <taxon>organismal metagenomes</taxon>
    </lineage>
</organism>
<dbReference type="GO" id="GO:0015344">
    <property type="term" value="F:siderophore uptake transmembrane transporter activity"/>
    <property type="evidence" value="ECO:0007669"/>
    <property type="project" value="TreeGrafter"/>
</dbReference>
<accession>K1TFN6</accession>
<dbReference type="Gene3D" id="2.170.130.10">
    <property type="entry name" value="TonB-dependent receptor, plug domain"/>
    <property type="match status" value="1"/>
</dbReference>
<reference evidence="3" key="1">
    <citation type="journal article" date="2013" name="Environ. Microbiol.">
        <title>Microbiota from the distal guts of lean and obese adolescents exhibit partial functional redundancy besides clear differences in community structure.</title>
        <authorList>
            <person name="Ferrer M."/>
            <person name="Ruiz A."/>
            <person name="Lanza F."/>
            <person name="Haange S.B."/>
            <person name="Oberbach A."/>
            <person name="Till H."/>
            <person name="Bargiela R."/>
            <person name="Campoy C."/>
            <person name="Segura M.T."/>
            <person name="Richter M."/>
            <person name="von Bergen M."/>
            <person name="Seifert J."/>
            <person name="Suarez A."/>
        </authorList>
    </citation>
    <scope>NUCLEOTIDE SEQUENCE</scope>
</reference>
<gene>
    <name evidence="3" type="ORF">OBE_03140</name>
</gene>
<keyword evidence="3" id="KW-0675">Receptor</keyword>
<feature type="domain" description="TonB-dependent receptor plug" evidence="2">
    <location>
        <begin position="35"/>
        <end position="143"/>
    </location>
</feature>
<dbReference type="PANTHER" id="PTHR30069:SF29">
    <property type="entry name" value="HEMOGLOBIN AND HEMOGLOBIN-HAPTOGLOBIN-BINDING PROTEIN 1-RELATED"/>
    <property type="match status" value="1"/>
</dbReference>
<dbReference type="InterPro" id="IPR039426">
    <property type="entry name" value="TonB-dep_rcpt-like"/>
</dbReference>
<proteinExistence type="predicted"/>
<comment type="caution">
    <text evidence="3">The sequence shown here is derived from an EMBL/GenBank/DDBJ whole genome shotgun (WGS) entry which is preliminary data.</text>
</comment>
<dbReference type="InterPro" id="IPR037066">
    <property type="entry name" value="Plug_dom_sf"/>
</dbReference>
<evidence type="ECO:0000256" key="1">
    <source>
        <dbReference type="ARBA" id="ARBA00022729"/>
    </source>
</evidence>
<evidence type="ECO:0000259" key="2">
    <source>
        <dbReference type="Pfam" id="PF07715"/>
    </source>
</evidence>
<dbReference type="NCBIfam" id="TIGR04057">
    <property type="entry name" value="SusC_RagA_signa"/>
    <property type="match status" value="1"/>
</dbReference>
<dbReference type="AlphaFoldDB" id="K1TFN6"/>
<dbReference type="InterPro" id="IPR023997">
    <property type="entry name" value="TonB-dep_OMP_SusC/RagA_CS"/>
</dbReference>
<dbReference type="Pfam" id="PF07715">
    <property type="entry name" value="Plug"/>
    <property type="match status" value="1"/>
</dbReference>
<name>K1TFN6_9ZZZZ</name>
<feature type="non-terminal residue" evidence="3">
    <location>
        <position position="189"/>
    </location>
</feature>
<dbReference type="InterPro" id="IPR012910">
    <property type="entry name" value="Plug_dom"/>
</dbReference>
<dbReference type="PANTHER" id="PTHR30069">
    <property type="entry name" value="TONB-DEPENDENT OUTER MEMBRANE RECEPTOR"/>
    <property type="match status" value="1"/>
</dbReference>
<feature type="non-terminal residue" evidence="3">
    <location>
        <position position="1"/>
    </location>
</feature>
<dbReference type="GO" id="GO:0044718">
    <property type="term" value="P:siderophore transmembrane transport"/>
    <property type="evidence" value="ECO:0007669"/>
    <property type="project" value="TreeGrafter"/>
</dbReference>
<protein>
    <submittedName>
        <fullName evidence="3">Protein containing TonB-dependent receptor, plug domain protein</fullName>
    </submittedName>
</protein>
<dbReference type="PROSITE" id="PS52016">
    <property type="entry name" value="TONB_DEPENDENT_REC_3"/>
    <property type="match status" value="1"/>
</dbReference>
<dbReference type="EMBL" id="AJWZ01002080">
    <property type="protein sequence ID" value="EKC71942.1"/>
    <property type="molecule type" value="Genomic_DNA"/>
</dbReference>
<dbReference type="SUPFAM" id="SSF56935">
    <property type="entry name" value="Porins"/>
    <property type="match status" value="1"/>
</dbReference>
<evidence type="ECO:0000313" key="3">
    <source>
        <dbReference type="EMBL" id="EKC71942.1"/>
    </source>
</evidence>
<dbReference type="FunFam" id="2.170.130.10:FF:000003">
    <property type="entry name" value="SusC/RagA family TonB-linked outer membrane protein"/>
    <property type="match status" value="1"/>
</dbReference>
<keyword evidence="1" id="KW-0732">Signal</keyword>